<dbReference type="EMBL" id="JAPDRN010000192">
    <property type="protein sequence ID" value="KAJ9613815.1"/>
    <property type="molecule type" value="Genomic_DNA"/>
</dbReference>
<dbReference type="InterPro" id="IPR003448">
    <property type="entry name" value="Mopterin_biosynth_MoaE"/>
</dbReference>
<comment type="cofactor">
    <cofactor evidence="5">
        <name>Mg(2+)</name>
        <dbReference type="ChEBI" id="CHEBI:18420"/>
    </cofactor>
</comment>
<dbReference type="Gene3D" id="3.90.1170.40">
    <property type="entry name" value="Molybdopterin biosynthesis MoaE subunit"/>
    <property type="match status" value="1"/>
</dbReference>
<evidence type="ECO:0000256" key="1">
    <source>
        <dbReference type="ARBA" id="ARBA00005046"/>
    </source>
</evidence>
<dbReference type="GO" id="GO:0006777">
    <property type="term" value="P:Mo-molybdopterin cofactor biosynthetic process"/>
    <property type="evidence" value="ECO:0007669"/>
    <property type="project" value="UniProtKB-UniRule"/>
</dbReference>
<comment type="function">
    <text evidence="5">Catalyzes two steps in the biosynthesis of the molybdenum cofactor. In the first step, molybdopterin is adenylated. Subsequently, molybdate is inserted into adenylated molybdopterin and AMP is released.</text>
</comment>
<feature type="domain" description="MoaB/Mog" evidence="6">
    <location>
        <begin position="169"/>
        <end position="310"/>
    </location>
</feature>
<gene>
    <name evidence="7" type="primary">moeA2</name>
    <name evidence="7" type="ORF">H2204_014633</name>
</gene>
<dbReference type="InterPro" id="IPR038987">
    <property type="entry name" value="MoeA-like"/>
</dbReference>
<comment type="similarity">
    <text evidence="2">In the N-terminal section; belongs to the MoaB/Mog family.</text>
</comment>
<accession>A0AA38XI24</accession>
<dbReference type="InterPro" id="IPR036425">
    <property type="entry name" value="MoaB/Mog-like_dom_sf"/>
</dbReference>
<dbReference type="InterPro" id="IPR036563">
    <property type="entry name" value="MoaE_sf"/>
</dbReference>
<dbReference type="GO" id="GO:0061599">
    <property type="term" value="F:molybdopterin molybdotransferase activity"/>
    <property type="evidence" value="ECO:0007669"/>
    <property type="project" value="UniProtKB-UniRule"/>
</dbReference>
<dbReference type="InterPro" id="IPR005111">
    <property type="entry name" value="MoeA_C_domain_IV"/>
</dbReference>
<dbReference type="AlphaFoldDB" id="A0AA38XI24"/>
<dbReference type="Gene3D" id="2.40.340.10">
    <property type="entry name" value="MoeA, C-terminal, domain IV"/>
    <property type="match status" value="1"/>
</dbReference>
<dbReference type="PROSITE" id="PS01079">
    <property type="entry name" value="MOCF_BIOSYNTHESIS_2"/>
    <property type="match status" value="1"/>
</dbReference>
<dbReference type="GO" id="GO:0046872">
    <property type="term" value="F:metal ion binding"/>
    <property type="evidence" value="ECO:0007669"/>
    <property type="project" value="UniProtKB-UniRule"/>
</dbReference>
<comment type="pathway">
    <text evidence="1 5">Cofactor biosynthesis; molybdopterin biosynthesis.</text>
</comment>
<comment type="catalytic activity">
    <reaction evidence="5">
        <text>adenylyl-molybdopterin + molybdate = Mo-molybdopterin + AMP + H(+)</text>
        <dbReference type="Rhea" id="RHEA:35047"/>
        <dbReference type="ChEBI" id="CHEBI:15378"/>
        <dbReference type="ChEBI" id="CHEBI:36264"/>
        <dbReference type="ChEBI" id="CHEBI:62727"/>
        <dbReference type="ChEBI" id="CHEBI:71302"/>
        <dbReference type="ChEBI" id="CHEBI:456215"/>
    </reaction>
</comment>
<keyword evidence="5" id="KW-0479">Metal-binding</keyword>
<comment type="catalytic activity">
    <reaction evidence="5">
        <text>molybdopterin + ATP + H(+) = adenylyl-molybdopterin + diphosphate</text>
        <dbReference type="Rhea" id="RHEA:31331"/>
        <dbReference type="ChEBI" id="CHEBI:15378"/>
        <dbReference type="ChEBI" id="CHEBI:30616"/>
        <dbReference type="ChEBI" id="CHEBI:33019"/>
        <dbReference type="ChEBI" id="CHEBI:58698"/>
        <dbReference type="ChEBI" id="CHEBI:62727"/>
    </reaction>
</comment>
<name>A0AA38XI24_9EURO</name>
<dbReference type="InterPro" id="IPR036135">
    <property type="entry name" value="MoeA_linker/N_sf"/>
</dbReference>
<sequence length="614" mass="65409">MEAATPLPAERLRLHEAGGRILATDIISGQSLPPFDNSAMDGFALRANGTPFESDTEFVVQGWQAAGDTGTEGGDGAWEIMTGARMPVGLDTVVPIENVEILASEDGRPTRIALKSAVKPGQNVRLRGQDVEEGERVLQAGQALDINARTLLHAIGVAEVAAVARPKVAVIATGKELVTEAAQALDSGQIRDSNRPYLIGRLQAAGADVVWQGTVGDEVAAFDAVLDDALAAGAQVLVSTGAVSAGRYDFIPDALRARGARIVFHKVAIRPGKPLLFAVLPGGALYFGLPGNPVSAAVGQRFFVEPVLRRLLGLAAEPLLQLPLQADVRKPLGLRFHARARVDVDAQGRLSARVLAGQESFRLKSMLQANAWVVLEGEGDLVAAGTPVRVQGWGHQDPLQLANQDREIALEVAGGTVADLRQALRELLPVRFPGFRAGLLDYSAFADQQRVLRDHEALPADGKVAILPPRAIDPAEGIAAVSDPAFGGIDVFIGKVRDFNVGRPVTGITYDLFEPLVLNEIQRLAAEIEATFGPKLKLYVAHAKGSLGIGDVAVVVAAGSPHRDEAFRACRQLIEAVKHQCPIWKQEHYEDGDSEWSEGCTLCHADSEPAHEHH</sequence>
<dbReference type="Pfam" id="PF02391">
    <property type="entry name" value="MoaE"/>
    <property type="match status" value="1"/>
</dbReference>
<dbReference type="CDD" id="cd00887">
    <property type="entry name" value="MoeA"/>
    <property type="match status" value="1"/>
</dbReference>
<dbReference type="NCBIfam" id="TIGR00177">
    <property type="entry name" value="molyb_syn"/>
    <property type="match status" value="1"/>
</dbReference>
<evidence type="ECO:0000256" key="2">
    <source>
        <dbReference type="ARBA" id="ARBA00007589"/>
    </source>
</evidence>
<dbReference type="SUPFAM" id="SSF63882">
    <property type="entry name" value="MoeA N-terminal region -like"/>
    <property type="match status" value="1"/>
</dbReference>
<dbReference type="Pfam" id="PF03454">
    <property type="entry name" value="MoeA_C"/>
    <property type="match status" value="1"/>
</dbReference>
<dbReference type="PANTHER" id="PTHR10192">
    <property type="entry name" value="MOLYBDOPTERIN BIOSYNTHESIS PROTEIN"/>
    <property type="match status" value="1"/>
</dbReference>
<comment type="similarity">
    <text evidence="3">In the C-terminal section; belongs to the MoeA family.</text>
</comment>
<reference evidence="7" key="1">
    <citation type="submission" date="2022-10" db="EMBL/GenBank/DDBJ databases">
        <title>Culturing micro-colonial fungi from biological soil crusts in the Mojave desert and describing Neophaeococcomyces mojavensis, and introducing the new genera and species Taxawa tesnikishii.</title>
        <authorList>
            <person name="Kurbessoian T."/>
            <person name="Stajich J.E."/>
        </authorList>
    </citation>
    <scope>NUCLEOTIDE SEQUENCE</scope>
    <source>
        <strain evidence="7">TK_35</strain>
    </source>
</reference>
<dbReference type="Gene3D" id="3.90.105.10">
    <property type="entry name" value="Molybdopterin biosynthesis moea protein, domain 2"/>
    <property type="match status" value="1"/>
</dbReference>
<comment type="caution">
    <text evidence="7">The sequence shown here is derived from an EMBL/GenBank/DDBJ whole genome shotgun (WGS) entry which is preliminary data.</text>
</comment>
<dbReference type="PANTHER" id="PTHR10192:SF5">
    <property type="entry name" value="GEPHYRIN"/>
    <property type="match status" value="1"/>
</dbReference>
<evidence type="ECO:0000256" key="5">
    <source>
        <dbReference type="RuleBase" id="RU365090"/>
    </source>
</evidence>
<dbReference type="Pfam" id="PF00994">
    <property type="entry name" value="MoCF_biosynth"/>
    <property type="match status" value="1"/>
</dbReference>
<organism evidence="7">
    <name type="scientific">Knufia peltigerae</name>
    <dbReference type="NCBI Taxonomy" id="1002370"/>
    <lineage>
        <taxon>Eukaryota</taxon>
        <taxon>Fungi</taxon>
        <taxon>Dikarya</taxon>
        <taxon>Ascomycota</taxon>
        <taxon>Pezizomycotina</taxon>
        <taxon>Eurotiomycetes</taxon>
        <taxon>Chaetothyriomycetidae</taxon>
        <taxon>Chaetothyriales</taxon>
        <taxon>Trichomeriaceae</taxon>
        <taxon>Knufia</taxon>
    </lineage>
</organism>
<keyword evidence="5" id="KW-0500">Molybdenum</keyword>
<dbReference type="GO" id="GO:0005524">
    <property type="term" value="F:ATP binding"/>
    <property type="evidence" value="ECO:0007669"/>
    <property type="project" value="UniProtKB-UniRule"/>
</dbReference>
<dbReference type="Gene3D" id="3.40.980.10">
    <property type="entry name" value="MoaB/Mog-like domain"/>
    <property type="match status" value="1"/>
</dbReference>
<dbReference type="SMART" id="SM00852">
    <property type="entry name" value="MoCF_biosynth"/>
    <property type="match status" value="1"/>
</dbReference>
<protein>
    <submittedName>
        <fullName evidence="7">Molybdopterin biosynthesis</fullName>
        <ecNumber evidence="7">2.10.1.1</ecNumber>
    </submittedName>
</protein>
<dbReference type="SUPFAM" id="SSF54690">
    <property type="entry name" value="Molybdopterin synthase subunit MoaE"/>
    <property type="match status" value="1"/>
</dbReference>
<dbReference type="EC" id="2.10.1.1" evidence="7"/>
<dbReference type="InterPro" id="IPR001453">
    <property type="entry name" value="MoaB/Mog_dom"/>
</dbReference>
<dbReference type="InterPro" id="IPR036688">
    <property type="entry name" value="MoeA_C_domain_IV_sf"/>
</dbReference>
<dbReference type="GO" id="GO:0005829">
    <property type="term" value="C:cytosol"/>
    <property type="evidence" value="ECO:0007669"/>
    <property type="project" value="TreeGrafter"/>
</dbReference>
<evidence type="ECO:0000259" key="6">
    <source>
        <dbReference type="SMART" id="SM00852"/>
    </source>
</evidence>
<dbReference type="Gene3D" id="2.170.190.11">
    <property type="entry name" value="Molybdopterin biosynthesis moea protein, domain 3"/>
    <property type="match status" value="1"/>
</dbReference>
<proteinExistence type="inferred from homology"/>
<evidence type="ECO:0000256" key="4">
    <source>
        <dbReference type="ARBA" id="ARBA00023150"/>
    </source>
</evidence>
<keyword evidence="5 7" id="KW-0808">Transferase</keyword>
<dbReference type="CDD" id="cd00756">
    <property type="entry name" value="MoaE"/>
    <property type="match status" value="1"/>
</dbReference>
<dbReference type="InterPro" id="IPR005110">
    <property type="entry name" value="MoeA_linker/N"/>
</dbReference>
<dbReference type="SUPFAM" id="SSF53218">
    <property type="entry name" value="Molybdenum cofactor biosynthesis proteins"/>
    <property type="match status" value="1"/>
</dbReference>
<dbReference type="InterPro" id="IPR008284">
    <property type="entry name" value="MoCF_biosynth_CS"/>
</dbReference>
<evidence type="ECO:0000256" key="3">
    <source>
        <dbReference type="ARBA" id="ARBA00008339"/>
    </source>
</evidence>
<dbReference type="SUPFAM" id="SSF63867">
    <property type="entry name" value="MoeA C-terminal domain-like"/>
    <property type="match status" value="1"/>
</dbReference>
<evidence type="ECO:0000313" key="7">
    <source>
        <dbReference type="EMBL" id="KAJ9613815.1"/>
    </source>
</evidence>
<dbReference type="GO" id="GO:0061598">
    <property type="term" value="F:molybdopterin adenylyltransferase activity"/>
    <property type="evidence" value="ECO:0007669"/>
    <property type="project" value="UniProtKB-UniRule"/>
</dbReference>
<keyword evidence="5" id="KW-0460">Magnesium</keyword>
<dbReference type="Pfam" id="PF03453">
    <property type="entry name" value="MoeA_N"/>
    <property type="match status" value="1"/>
</dbReference>
<comment type="similarity">
    <text evidence="5">Belongs to the MoeA family.</text>
</comment>
<keyword evidence="4 5" id="KW-0501">Molybdenum cofactor biosynthesis</keyword>